<gene>
    <name evidence="10" type="ORF">NMS_0246</name>
</gene>
<dbReference type="RefSeq" id="WP_041494996.1">
    <property type="nucleotide sequence ID" value="NZ_AP014548.1"/>
</dbReference>
<dbReference type="InterPro" id="IPR022764">
    <property type="entry name" value="Peptidase_S54_rhomboid_dom"/>
</dbReference>
<keyword evidence="4 8" id="KW-0812">Transmembrane</keyword>
<feature type="transmembrane region" description="Helical" evidence="8">
    <location>
        <begin position="92"/>
        <end position="108"/>
    </location>
</feature>
<comment type="subcellular location">
    <subcellularLocation>
        <location evidence="1">Membrane</location>
        <topology evidence="1">Multi-pass membrane protein</topology>
    </subcellularLocation>
</comment>
<evidence type="ECO:0000256" key="1">
    <source>
        <dbReference type="ARBA" id="ARBA00004141"/>
    </source>
</evidence>
<evidence type="ECO:0000256" key="2">
    <source>
        <dbReference type="ARBA" id="ARBA00009045"/>
    </source>
</evidence>
<evidence type="ECO:0000256" key="7">
    <source>
        <dbReference type="ARBA" id="ARBA00023136"/>
    </source>
</evidence>
<keyword evidence="6 8" id="KW-1133">Transmembrane helix</keyword>
<dbReference type="HOGENOM" id="CLU_067823_1_0_10"/>
<evidence type="ECO:0000313" key="11">
    <source>
        <dbReference type="Proteomes" id="UP000031760"/>
    </source>
</evidence>
<dbReference type="PANTHER" id="PTHR43066:SF1">
    <property type="entry name" value="RHOMBOID PROTEIN 2"/>
    <property type="match status" value="1"/>
</dbReference>
<dbReference type="GO" id="GO:0016020">
    <property type="term" value="C:membrane"/>
    <property type="evidence" value="ECO:0007669"/>
    <property type="project" value="UniProtKB-SubCell"/>
</dbReference>
<proteinExistence type="inferred from homology"/>
<dbReference type="Gene3D" id="1.20.1540.10">
    <property type="entry name" value="Rhomboid-like"/>
    <property type="match status" value="1"/>
</dbReference>
<dbReference type="GO" id="GO:0004252">
    <property type="term" value="F:serine-type endopeptidase activity"/>
    <property type="evidence" value="ECO:0007669"/>
    <property type="project" value="InterPro"/>
</dbReference>
<dbReference type="InterPro" id="IPR035952">
    <property type="entry name" value="Rhomboid-like_sf"/>
</dbReference>
<evidence type="ECO:0000256" key="8">
    <source>
        <dbReference type="SAM" id="Phobius"/>
    </source>
</evidence>
<dbReference type="GO" id="GO:0006508">
    <property type="term" value="P:proteolysis"/>
    <property type="evidence" value="ECO:0007669"/>
    <property type="project" value="UniProtKB-KW"/>
</dbReference>
<keyword evidence="11" id="KW-1185">Reference proteome</keyword>
<dbReference type="AlphaFoldDB" id="W8VP52"/>
<feature type="transmembrane region" description="Helical" evidence="8">
    <location>
        <begin position="67"/>
        <end position="85"/>
    </location>
</feature>
<reference evidence="10 11" key="1">
    <citation type="journal article" date="2014" name="Proc. Natl. Acad. Sci. U.S.A.">
        <title>Functional characterization of flavobacteria rhodopsins reveals a unique class of light-driven chloride pump in bacteria.</title>
        <authorList>
            <person name="Yoshizawa S."/>
            <person name="Kumagai Y."/>
            <person name="Kim H."/>
            <person name="Ogura Y."/>
            <person name="Hayashi T."/>
            <person name="Iwasaki W."/>
            <person name="DeLong E.F."/>
            <person name="Kogure K."/>
        </authorList>
    </citation>
    <scope>NUCLEOTIDE SEQUENCE [LARGE SCALE GENOMIC DNA]</scope>
    <source>
        <strain evidence="10 11">S1-08</strain>
    </source>
</reference>
<dbReference type="EMBL" id="AP014548">
    <property type="protein sequence ID" value="BAO54255.1"/>
    <property type="molecule type" value="Genomic_DNA"/>
</dbReference>
<feature type="transmembrane region" description="Helical" evidence="8">
    <location>
        <begin position="170"/>
        <end position="187"/>
    </location>
</feature>
<keyword evidence="5" id="KW-0378">Hydrolase</keyword>
<organism evidence="10 11">
    <name type="scientific">Nonlabens marinus S1-08</name>
    <dbReference type="NCBI Taxonomy" id="1454201"/>
    <lineage>
        <taxon>Bacteria</taxon>
        <taxon>Pseudomonadati</taxon>
        <taxon>Bacteroidota</taxon>
        <taxon>Flavobacteriia</taxon>
        <taxon>Flavobacteriales</taxon>
        <taxon>Flavobacteriaceae</taxon>
        <taxon>Nonlabens</taxon>
    </lineage>
</organism>
<keyword evidence="7 8" id="KW-0472">Membrane</keyword>
<evidence type="ECO:0000256" key="6">
    <source>
        <dbReference type="ARBA" id="ARBA00022989"/>
    </source>
</evidence>
<evidence type="ECO:0000256" key="4">
    <source>
        <dbReference type="ARBA" id="ARBA00022692"/>
    </source>
</evidence>
<dbReference type="SUPFAM" id="SSF144091">
    <property type="entry name" value="Rhomboid-like"/>
    <property type="match status" value="1"/>
</dbReference>
<keyword evidence="3" id="KW-0645">Protease</keyword>
<name>W8VP52_9FLAO</name>
<dbReference type="KEGG" id="nmf:NMS_0246"/>
<dbReference type="PANTHER" id="PTHR43066">
    <property type="entry name" value="RHOMBOID-RELATED PROTEIN"/>
    <property type="match status" value="1"/>
</dbReference>
<feature type="transmembrane region" description="Helical" evidence="8">
    <location>
        <begin position="12"/>
        <end position="30"/>
    </location>
</feature>
<protein>
    <recommendedName>
        <fullName evidence="9">Peptidase S54 rhomboid domain-containing protein</fullName>
    </recommendedName>
</protein>
<evidence type="ECO:0000259" key="9">
    <source>
        <dbReference type="Pfam" id="PF01694"/>
    </source>
</evidence>
<evidence type="ECO:0000256" key="5">
    <source>
        <dbReference type="ARBA" id="ARBA00022801"/>
    </source>
</evidence>
<feature type="domain" description="Peptidase S54 rhomboid" evidence="9">
    <location>
        <begin position="52"/>
        <end position="183"/>
    </location>
</feature>
<dbReference type="STRING" id="1454201.NMS_0246"/>
<evidence type="ECO:0000313" key="10">
    <source>
        <dbReference type="EMBL" id="BAO54255.1"/>
    </source>
</evidence>
<dbReference type="Proteomes" id="UP000031760">
    <property type="component" value="Chromosome"/>
</dbReference>
<feature type="transmembrane region" description="Helical" evidence="8">
    <location>
        <begin position="114"/>
        <end position="132"/>
    </location>
</feature>
<evidence type="ECO:0000256" key="3">
    <source>
        <dbReference type="ARBA" id="ARBA00022670"/>
    </source>
</evidence>
<sequence length="226" mass="26006">MMNKQEHIFDAKTVVVPIAVVLLMWLVFWVEMRFHTDFSSYGLEPRSSTGLVGVVTSPFIHGSFSHLWSNTLPMLILGISLFYFYRNISLRVFLIGLLGSGILTWLIGRDSFHIGASGLIYMLASFLFFKGIFTRYYRLIALSLIIVFLYGSLVWYLFPVDPTISWEGHLSGAITGLTLASIIKAKVIKEQKYNWQRPEYDAEDDWFMQQFDENGNFSPIVMDEEE</sequence>
<dbReference type="Pfam" id="PF01694">
    <property type="entry name" value="Rhomboid"/>
    <property type="match status" value="1"/>
</dbReference>
<comment type="similarity">
    <text evidence="2">Belongs to the peptidase S54 family.</text>
</comment>
<accession>W8VP52</accession>
<feature type="transmembrane region" description="Helical" evidence="8">
    <location>
        <begin position="139"/>
        <end position="158"/>
    </location>
</feature>